<dbReference type="GO" id="GO:0043041">
    <property type="term" value="P:amino acid activation for nonribosomal peptide biosynthetic process"/>
    <property type="evidence" value="ECO:0007669"/>
    <property type="project" value="TreeGrafter"/>
</dbReference>
<dbReference type="CDD" id="cd19543">
    <property type="entry name" value="DCL_NRPS"/>
    <property type="match status" value="2"/>
</dbReference>
<dbReference type="GO" id="GO:0005737">
    <property type="term" value="C:cytoplasm"/>
    <property type="evidence" value="ECO:0007669"/>
    <property type="project" value="TreeGrafter"/>
</dbReference>
<evidence type="ECO:0000256" key="1">
    <source>
        <dbReference type="ARBA" id="ARBA00001957"/>
    </source>
</evidence>
<dbReference type="CDD" id="cd05930">
    <property type="entry name" value="A_NRPS"/>
    <property type="match status" value="3"/>
</dbReference>
<evidence type="ECO:0000256" key="6">
    <source>
        <dbReference type="ARBA" id="ARBA00023194"/>
    </source>
</evidence>
<dbReference type="PANTHER" id="PTHR45527">
    <property type="entry name" value="NONRIBOSOMAL PEPTIDE SYNTHETASE"/>
    <property type="match status" value="1"/>
</dbReference>
<dbReference type="KEGG" id="sesp:BN6_32570"/>
<dbReference type="Proteomes" id="UP000006281">
    <property type="component" value="Chromosome"/>
</dbReference>
<dbReference type="InterPro" id="IPR006162">
    <property type="entry name" value="Ppantetheine_attach_site"/>
</dbReference>
<dbReference type="InterPro" id="IPR042099">
    <property type="entry name" value="ANL_N_sf"/>
</dbReference>
<dbReference type="InterPro" id="IPR009081">
    <property type="entry name" value="PP-bd_ACP"/>
</dbReference>
<accession>K0JWZ5</accession>
<keyword evidence="10" id="KW-1185">Reference proteome</keyword>
<dbReference type="Gene3D" id="2.30.38.10">
    <property type="entry name" value="Luciferase, Domain 3"/>
    <property type="match status" value="3"/>
</dbReference>
<dbReference type="CDD" id="cd17643">
    <property type="entry name" value="A_NRPS_Cytc1-like"/>
    <property type="match status" value="1"/>
</dbReference>
<dbReference type="GO" id="GO:0031177">
    <property type="term" value="F:phosphopantetheine binding"/>
    <property type="evidence" value="ECO:0007669"/>
    <property type="project" value="InterPro"/>
</dbReference>
<keyword evidence="3" id="KW-0596">Phosphopantetheine</keyword>
<dbReference type="HOGENOM" id="CLU_223160_0_0_11"/>
<dbReference type="Gene3D" id="3.40.50.12780">
    <property type="entry name" value="N-terminal domain of ligase-like"/>
    <property type="match status" value="2"/>
</dbReference>
<dbReference type="FunFam" id="3.40.50.980:FF:000002">
    <property type="entry name" value="Enterobactin synthetase component F"/>
    <property type="match status" value="1"/>
</dbReference>
<dbReference type="CDD" id="cd19534">
    <property type="entry name" value="E_NRPS"/>
    <property type="match status" value="3"/>
</dbReference>
<gene>
    <name evidence="9" type="primary">nrps3-2</name>
    <name evidence="9" type="ordered locus">BN6_32570</name>
</gene>
<feature type="domain" description="Carrier" evidence="8">
    <location>
        <begin position="945"/>
        <end position="1019"/>
    </location>
</feature>
<dbReference type="Gene3D" id="3.30.559.10">
    <property type="entry name" value="Chloramphenicol acetyltransferase-like domain"/>
    <property type="match status" value="8"/>
</dbReference>
<dbReference type="Gene3D" id="3.30.300.30">
    <property type="match status" value="5"/>
</dbReference>
<dbReference type="Pfam" id="PF13193">
    <property type="entry name" value="AMP-binding_C"/>
    <property type="match status" value="4"/>
</dbReference>
<dbReference type="InterPro" id="IPR036736">
    <property type="entry name" value="ACP-like_sf"/>
</dbReference>
<reference evidence="9 10" key="1">
    <citation type="journal article" date="2012" name="BMC Genomics">
        <title>Complete genome sequence of Saccharothrix espanaensis DSM 44229T and comparison to the other completely sequenced Pseudonocardiaceae.</title>
        <authorList>
            <person name="Strobel T."/>
            <person name="Al-Dilaimi A."/>
            <person name="Blom J."/>
            <person name="Gessner A."/>
            <person name="Kalinowski J."/>
            <person name="Luzhetska M."/>
            <person name="Puhler A."/>
            <person name="Szczepanowski R."/>
            <person name="Bechthold A."/>
            <person name="Ruckert C."/>
        </authorList>
    </citation>
    <scope>NUCLEOTIDE SEQUENCE [LARGE SCALE GENOMIC DNA]</scope>
    <source>
        <strain evidence="10">ATCC 51144 / DSM 44229 / JCM 9112 / NBRC 15066 / NRRL 15764</strain>
    </source>
</reference>
<dbReference type="FunFam" id="3.30.300.30:FF:000010">
    <property type="entry name" value="Enterobactin synthetase component F"/>
    <property type="match status" value="4"/>
</dbReference>
<dbReference type="InterPro" id="IPR025110">
    <property type="entry name" value="AMP-bd_C"/>
</dbReference>
<dbReference type="BioCyc" id="SESP1179773:BN6_RS15850-MONOMER"/>
<sequence>MTTSKESRISALPAHLRDRLRSRLAGNAAPAETIPAVPRTGPLPLSPGQQRLWFLDQFQPGDTEYNSALALRLRGVPDLTRLTDALRGLVQRHESLRTTFTEVDGQPVQVVHDDLRLEVPVVDADDLDGALRAEVERPFDLAHGPLFRAVLVRVADDDHVLLLTSHHIVVDGWSLGLLGAELGALYRGETLPLPVLQYADFAVWQREQPVKVEYWRDRLTGVQPLELPTDRPRPAERTTAGATHEFTVPAGLAGRLAQLARDHETTLFTALLTACQALLARYTGQDDIALGTVTSGRARPELQGLVGFFVGTVVVRSAVDTSRTFEELLESTKTDALDAFAHDDVPFDRVVEAVGARRDPSRSPLFDVMVAMQNVGGDLPELPGLAVSEHPLTRRRANFDLSLDFTETGDGIHALVEYATDLFDPETVDRFGRHLQILLARVVAEPRRPLAEVSLLLGDEPDAHGIALDVPDTTFPALFRAQAARTPDATAVVCDGVRLTFAEVEARANRLARRLVADGVAPEQVVAISLPRGVDAVVAILGVMTAGAVYLPVDPSLPESRRAHLIGDSGAVRVLDGPVDTDGLPSTPPEVALRSDHAAYVIYTSGSTGKPKGVVVEHRHLANLLHNHRDDFASGHLRVALTAVFSFDTSWECLVLMADGHELHVLTDEVRLEPGALVRYVQDHRIDYVDLTPSYVQQLLPAGLLDGPHKPKFLMVGGEALGAALWRELADAPTRAYNFYGPTETTVDAASTPVTGDRPVIGRPLRNLALYVLDANLQPQPVGVPGELFVAGAQVARGYLNRPGLTASRFLADPFGPPGSRMYRTGDRVRWVGDQVEYLGRTDDQVKIRGFRIEPGEVEAALLSHPDVAEAAVVARTDNGHTRLVGYVVTAGPVELREHLRRLLPDYQVPAAFVELDRIPLTPNGKLDRAALPAPQVKGDEDFVAPSSPAEAELARIWAEVLGADRVGVHDNFFTLGGDSILSIQLVSRARQAGFRLTSRDVFRHQTVAELALVSANTPEAAPARVFTGPAPLTPIQRWFFAEHGPLAHFTMTLLVELEPEVEESVLRAALRTVVTHHDALRLRFRQVDGRWTQDVAPVEDDVLTVGSDVDSEAVTARQALDITDGPLLRGVFFPGGQPKLLLTVHHLAVDGVSWRILLEDLEKAYRGVALEPVGTSFTQWAHRLAEHVRSGALDDALPHWRALPGAVALPVDGDGPNTAESAQVVSVRLDRETTDALLHQVPPVYRTQVNDVLLSALGRVLAEWTGRDAVAVALEGHGREELFDADVSRTVGWFTTQFPVVLPTSDEWGGTLKAVKEALRAVPHRGLSYEALDVGGGLPPISFNYHGRFEVADGGFYRARQDAAGDDLAPDQNRSHLLDVTGLVEHGELQLTWEYSPNVHDGETVRRLAERMLDALREIVAHCASPDAGGHTPSDFPLARLTQDQVDRIAGPDVEDVYRLTPLQAGMVFHSLVEPGAYVDRMRLVLDGVSDADALFEAWQRVVDRTPVLRSSIVWDGVAEPVQVVHRKVTLSSDGELDLGVAPLLTVRVTPLAEDRVELVWSSHHVILDGWSTGQVFSEVLEHYRAITTGQPARLPARRPFRDYLRWLADQEDTETYWRTALSDIDGPTPLPFDRSPAEAHRAEASESVRISADLGDAPQRAGLTVNTVVQGAWAMLLARVSGERDVVFGSTVSGRPAELPGVESMVGMLINTVPTRVSVDTAAEVGAWLRDLQAAQGEARRYDHTSLAEIQSWVGTRLFDSVIVFENYPFDQAGDGPQVVEIDAVDNTTLPLTLTASVTDRLNLELGYDPDLFDRATAERLAGWLGDLVTAIARDTGARIADLPWLSAQDENRVLVAWNETALDTPDVLYPQVFAEQARRTPDATALVFHGESATFAQLDARANRLAHHLVGAGAGPERTVAVRLSRGADLVVAVLAVLKAGAVYLPVDPELPADRIDFLLADARPALVLTELPDLTGFPDTAPPVALRPEHAAYVIYTSGSTGRPKGVVVEHGQLANLFYANRHDLMAAPTKFAVTATFSFDTSWEGLLFLAAGSELHVIDDELRLDPAALVDYLTAHGIGTVDLTPSYAHRLITAGLLDSGVRQVLVGGEAVDAALWRHLADSSVAAFNYYGPTETTVDAVSTEITGGQPMIGRPLHNVQAYVLDGDLRPVPPGVVGELFVAGAQVARGYLGRAGLTAQRFLPDPFGAAGRRMYRTGDRVRWVDGRLEYLGRADDQVKIRGFRIEPGEVEAALRAVPGVRDSVVVVRDNRLIGYVTGTPHSDPRTVLGAALPDYLVPSAVVELDAFPLSPSGKVDRRALPEPEFTGGFTAPRTDAERTVAEVWAEVLGLPRVGADDNFFALGGDSILSINVTSRLRAAFGAQLSPRALFQHPTVAGLATAISGESPVEAIPAVARDSAAWPQSPAQRRLWFLDQFEPGGTEYVTPTALRLHGPLDVEALRRAVSGLIDRHESLRTTFDQDVQVVNAPFAVALAVEHGPWEAVLRQEAGTPFDLRRGPLLRARLVRVAEDDHVFVLTLHHIITDGWSTGVLMRDLAALYSGGDLPPLAVQYVDFTAWRQDPPIDYWSERLADVPPLELPTDRPRPAVRTGAGAMHSFTVPAEVADALRDLARRQGDTLFTTLVAACQVLLARYTGQDDIAVGTAVSGRGRAELDDVVGLFVNTVVLRSTVDTQRTFAEFLGEVRTTVRDGLAHQDVPFERVVEAVRPDRDPSRNALFDVMVLVQNAGTDLPELPGLRAVELPLPLSTATCDLTFEFGEADGELLGAVEYSTDLFDAGTVDRLARHLVALLDAVTADPDRPTAAIPLVLGDEPDGHGVRRAVPDTTFPALFEAQAARTPDATALVHDDTRLTYAEVDAQANRLAHHLLAQGAGPERTVAVMLPRSAAVVVAILAVHKAGAVYLPIDRDLPRDRVDFLLRDAEPALVLDEWPDLAGYPDTRPGVHLRPDHAAYVIYTSGSTGRPKGVVVEHRQLVNLLHNHRHDFAGEPLRVALSAVFSFDTSWEGPLLMADGHELHVLADDVRLEPTALVDYVREHRIDFLDLTPSYVRQLLPAGLLDGEHKPKILMLGGEALPDSLWQELADAPTRAYNFYGPTETAVDAVSTPVVGDRPLIGRPLDNLVAHVLDDNLQPTPTGVPGGLYLAGAQVARGYLNRPGLTASRFLADPFGEPGSRMYRTGDRVRWVGDRLDYLGRDDDQVKIRGFRIELGEVEAALQQHPDVEQAVVVAREHNGHNRLVAYTVGPRFSEGTATDPAGWLKDRLPDYLVPSAFVSLESIPMTSSGKVDRRALPAPTFTDAGYVAPAAGIAADLAAIWAEVLGVDRVGARDNFFALGGDSILSMQVVSRARQAGMKLTSKDIFLRQTVADLALAVTDDTGTTHVTPTGPAPLTPIQRWFFAEHGPLAHFTMSVFTDLDHVDVPALRAALGKVVAHHDALRTRFTQVDGQWRQQVADTEVDVLRVASTVDYEAEAHLARAGLDLRQGPLFQAVLFPDGKLFLTAHHLVVDAVSWRIVLDDLATAYRGGELGPKSTAFADWAHRLDAHVRDGEFDRSLLHWMATRTDEPIPTTAGSARSVTVRLGKAETDALLHQVPEAYRTQVNDVLLAALTSAFAGHALVTLEGHGREELFDVDLSRTVGWFTAQFPVELEIPAGGRDEVDWGQALKAVKEQLRAVPDRGLSYEALRYAGRGLTGRLPRVCFNYLGQFESGSISDGDHGRDVPDDLVRPHLLDITAAVADGELALDWEYSTEVHDETAVRALADRMVDALREIVAHCASPDAWGRTPSDFPLARLDQAQVDRIARPDVEDVYPLTPLQAGMVFHSLVDDSTAYFNQLRVRLSNVDSPERLARAWQRVVDRTPILRTAVVWEGVDEPLQVVHRDVVVPVEYAPVTDELVARDARTGLDLTRAPLMRLTIGRVSDHEVDLLWTSHHLLLDGWSTAQVFGEVLAEYSGGTPVARRPFRDYLEWLGAQDPVAAEGHWRGVLAGVTDRTPLPYDRPPADAHRAESTAQVVLDLPAARLADVARANGLTVNTLVQGAWALLLARVSGERDVVFGTTVSGRPAELPGVEDMVGMFINTVPTRVSVDARDGVLPWLRRLQETQTESRRFDFVSLAQVQGWFGGPLFDSLLAFENYPVEAAADDAPQVGEVDGLDTTTFPLTVRAHVDDELHVELTYDPRLFDGTTIERLGDRLTRLLAGLGDDPHRTIGELPWLSDEERHQVLVEWNGQADSAPSSTIPALFAGQATRTPDAVALTHEGIAVTYRELDERANRLAHHLIAQGAGPERFVALVLPRSADLVVAVLAVLKAGAAYLPIDPAYPQDRIDGMVADARPVVVLDALPDVSDRPVTAPETALLPEHPAYVIYTSGSTGKPKGVVIPHSNVERLFSATSHWFGFGENDVWTLFHSYAFDFSVWELWGPLLHGGRLVVVPYEISRSPAEFAQLMRDEGVTVLNQTPSAFYQLLPEQPDARYVIFGGEALDLHKVKDWQGSGALINMYGITETTVHVTYTEADGSIGEPIPDLRVYVLDDDLRPVPPGVTGELHVAGPGLARGYLDRPGLTASRFVANPFGEPGSRMYRTGDLARWVDGRLHYLGRADHQVKIRGFRIELGEIEAVLAEFPTVRQVAVVVRDQRLVAYVVADQVSVAELRDHAARSLPEHMVPAAYVALDRLPLNANGKLDQAALPAPERAASVGDGYVAPRTEAERLVAGVWADVLGLARVGAEDNFFALGGDSILSIRVASRLRESFDLSPRALFDHPTVAGLAAALTGGTLAPIPRATGGFPLSFAQQRLWFLDQFSPGGTEYVTPFAVRLGGELDVPRLERALSALVARHESLRTTFPAVDGLPVQVVHPPYEVRLPVLDALPTIEPFDLGAGPLFRPALVRTGPDEHVLALTMHHIVTDGWSGGVMVTDLAELYTGGTLPELPVRYVDFAAWQRELPLDEHLAYWRDQLAGVPALELPTDRPRPPVHTNAGAQLEFSVPAQVANTLRDIARRNDSTLFMTLVAACQVLFHRWSGQDDFALGTVAAGRERPEFDRMVGFFVNTLTLRARIDASASFPEFLGQVRGTVLDAFAHQDVPFERVVDAVQPDRDTSRTPLFQAVVALQNAPQAAGFAGLDASDVDQPVVSTGFDVTVEFTELDGGGLAGAIEYNTDLFDAVTATRLALHLGVLLTGIATEPDRPLWSLPVLPAVEAAAVERFGSGDEPAPFASFTDLVEAQVERTPDALALAGARELTYAELNAAANRLAHHLIAEGAGPERIVAVRLPRSAGLVVAELAVLKAGAAFLPVDPAYPAERIAFMLDDANPLLVLDGPVDVAGLPDTDPGVAVRADHPAYVIYTSGSTGRPKGVVVSHRGIGAFSAAEIAHLDVRPGDRVLQFSSPSFDASVLELCMALPAGAALVVPPEGPLLGDQLADVIAGQRVTHALIPPVALATLPDVALPHFRTLVVGGDACSADLVRRWAPGRRMINAYGPTESTVVTSWSTALKPGGAPPIGRPIPGTRTHVLDAALQPVPIGVPGELYVAGVGLARGYLDRPGLTASRFVANPFDGGRMYRTGDVVRWSRDGELEFVGRADEQVKIRGFRIELGEIETALLRHPDVREAVVVARADAGGHKRLVAYVVGAVEKLRDFLGESVPDYLVPSVFVPVDSMPVSPNGKVDRARLPEPDFSALSTAGYVPPAGPVEEALAAVWADVLGVPRVGTADNFFSLGGDSILSMQVVARARQAGLRFTTKELFQHQTVGQLAPVVRVEEAAGDQAAVVGAVPLTPIQHWFLHSGRRNPHHFNQSHFVELDPAVDVDRLRRALNSLPAQHDALRMRFTEVDGQWRQDNADVSDVDVLTVVSDVDDPEAFADQVHAGFDIGAGPLFKAVLFADAEHPRLLLVAHHLVVDGVSWRILLDDLETAYDGGDLGAKTTSFQAWAQRLAAHVEEGGFDAEVAYWDKPLPEQEKSSAAAEVVTVELSEGDTEALLRGAPAAYRTRINDVLLAALAWSLSRWTGSPTVSVDLEGHGREDLFDDVDLSRTVGWFTTVFPVELQVPDGDWRSRVKAVRRQLRDVPANGIGYGALRQHGRVSGGGVPAVAFNYLGQFDSGSEESSGLYRGVLPSIGHEHDPADQGEHLIDVVGEAGGGRLGFSWYYHPDVHSPDVVRRVVADFGFALRAIAEDCRGAV</sequence>
<evidence type="ECO:0000256" key="4">
    <source>
        <dbReference type="ARBA" id="ARBA00022553"/>
    </source>
</evidence>
<feature type="compositionally biased region" description="Basic and acidic residues" evidence="7">
    <location>
        <begin position="1637"/>
        <end position="1648"/>
    </location>
</feature>
<dbReference type="FunFam" id="1.10.1200.10:FF:000005">
    <property type="entry name" value="Nonribosomal peptide synthetase 1"/>
    <property type="match status" value="5"/>
</dbReference>
<evidence type="ECO:0000313" key="9">
    <source>
        <dbReference type="EMBL" id="CCH30561.1"/>
    </source>
</evidence>
<dbReference type="FunFam" id="2.30.38.10:FF:000001">
    <property type="entry name" value="Non-ribosomal peptide synthetase PvdI"/>
    <property type="match status" value="4"/>
</dbReference>
<keyword evidence="6" id="KW-0045">Antibiotic biosynthesis</keyword>
<evidence type="ECO:0000256" key="2">
    <source>
        <dbReference type="ARBA" id="ARBA00006432"/>
    </source>
</evidence>
<feature type="domain" description="Carrier" evidence="8">
    <location>
        <begin position="5703"/>
        <end position="5777"/>
    </location>
</feature>
<proteinExistence type="inferred from homology"/>
<feature type="domain" description="Carrier" evidence="8">
    <location>
        <begin position="2334"/>
        <end position="2409"/>
    </location>
</feature>
<dbReference type="InterPro" id="IPR023213">
    <property type="entry name" value="CAT-like_dom_sf"/>
</dbReference>
<evidence type="ECO:0000259" key="8">
    <source>
        <dbReference type="PROSITE" id="PS50075"/>
    </source>
</evidence>
<dbReference type="NCBIfam" id="NF003417">
    <property type="entry name" value="PRK04813.1"/>
    <property type="match status" value="5"/>
</dbReference>
<evidence type="ECO:0000256" key="3">
    <source>
        <dbReference type="ARBA" id="ARBA00022450"/>
    </source>
</evidence>
<dbReference type="SMART" id="SM00823">
    <property type="entry name" value="PKS_PP"/>
    <property type="match status" value="5"/>
</dbReference>
<dbReference type="NCBIfam" id="NF004282">
    <property type="entry name" value="PRK05691.1"/>
    <property type="match status" value="7"/>
</dbReference>
<dbReference type="InterPro" id="IPR045851">
    <property type="entry name" value="AMP-bd_C_sf"/>
</dbReference>
<comment type="cofactor">
    <cofactor evidence="1">
        <name>pantetheine 4'-phosphate</name>
        <dbReference type="ChEBI" id="CHEBI:47942"/>
    </cofactor>
</comment>
<dbReference type="EMBL" id="HE804045">
    <property type="protein sequence ID" value="CCH30561.1"/>
    <property type="molecule type" value="Genomic_DNA"/>
</dbReference>
<dbReference type="Pfam" id="PF00668">
    <property type="entry name" value="Condensation"/>
    <property type="match status" value="8"/>
</dbReference>
<dbReference type="PANTHER" id="PTHR45527:SF14">
    <property type="entry name" value="PLIPASTATIN SYNTHASE SUBUNIT B"/>
    <property type="match status" value="1"/>
</dbReference>
<dbReference type="GO" id="GO:0003824">
    <property type="term" value="F:catalytic activity"/>
    <property type="evidence" value="ECO:0007669"/>
    <property type="project" value="InterPro"/>
</dbReference>
<dbReference type="InterPro" id="IPR000873">
    <property type="entry name" value="AMP-dep_synth/lig_dom"/>
</dbReference>
<dbReference type="eggNOG" id="COG1020">
    <property type="taxonomic scope" value="Bacteria"/>
</dbReference>
<dbReference type="PROSITE" id="PS00455">
    <property type="entry name" value="AMP_BINDING"/>
    <property type="match status" value="5"/>
</dbReference>
<dbReference type="NCBIfam" id="TIGR01733">
    <property type="entry name" value="AA-adenyl-dom"/>
    <property type="match status" value="5"/>
</dbReference>
<dbReference type="FunFam" id="3.40.50.12780:FF:000012">
    <property type="entry name" value="Non-ribosomal peptide synthetase"/>
    <property type="match status" value="2"/>
</dbReference>
<keyword evidence="4" id="KW-0597">Phosphoprotein</keyword>
<name>K0JWZ5_SACES</name>
<dbReference type="GO" id="GO:0008610">
    <property type="term" value="P:lipid biosynthetic process"/>
    <property type="evidence" value="ECO:0007669"/>
    <property type="project" value="UniProtKB-ARBA"/>
</dbReference>
<dbReference type="InterPro" id="IPR020806">
    <property type="entry name" value="PKS_PP-bd"/>
</dbReference>
<evidence type="ECO:0000256" key="5">
    <source>
        <dbReference type="ARBA" id="ARBA00022737"/>
    </source>
</evidence>
<dbReference type="Pfam" id="PF00550">
    <property type="entry name" value="PP-binding"/>
    <property type="match status" value="5"/>
</dbReference>
<dbReference type="PROSITE" id="PS50075">
    <property type="entry name" value="CARRIER"/>
    <property type="match status" value="5"/>
</dbReference>
<feature type="domain" description="Carrier" evidence="8">
    <location>
        <begin position="3323"/>
        <end position="3397"/>
    </location>
</feature>
<feature type="domain" description="Carrier" evidence="8">
    <location>
        <begin position="4721"/>
        <end position="4794"/>
    </location>
</feature>
<keyword evidence="5" id="KW-0677">Repeat</keyword>
<dbReference type="PATRIC" id="fig|1179773.3.peg.3259"/>
<dbReference type="InterPro" id="IPR001242">
    <property type="entry name" value="Condensation_dom"/>
</dbReference>
<dbReference type="FunFam" id="3.40.50.980:FF:000001">
    <property type="entry name" value="Non-ribosomal peptide synthetase"/>
    <property type="match status" value="1"/>
</dbReference>
<dbReference type="SUPFAM" id="SSF56801">
    <property type="entry name" value="Acetyl-CoA synthetase-like"/>
    <property type="match status" value="5"/>
</dbReference>
<dbReference type="OrthoDB" id="2472181at2"/>
<dbReference type="SUPFAM" id="SSF47336">
    <property type="entry name" value="ACP-like"/>
    <property type="match status" value="5"/>
</dbReference>
<evidence type="ECO:0000256" key="7">
    <source>
        <dbReference type="SAM" id="MobiDB-lite"/>
    </source>
</evidence>
<feature type="region of interest" description="Disordered" evidence="7">
    <location>
        <begin position="1630"/>
        <end position="1655"/>
    </location>
</feature>
<dbReference type="STRING" id="1179773.BN6_32570"/>
<dbReference type="Pfam" id="PF00501">
    <property type="entry name" value="AMP-binding"/>
    <property type="match status" value="5"/>
</dbReference>
<dbReference type="InterPro" id="IPR020845">
    <property type="entry name" value="AMP-binding_CS"/>
</dbReference>
<comment type="similarity">
    <text evidence="2">Belongs to the ATP-dependent AMP-binding enzyme family.</text>
</comment>
<dbReference type="InterPro" id="IPR010071">
    <property type="entry name" value="AA_adenyl_dom"/>
</dbReference>
<dbReference type="Gene3D" id="1.10.1200.10">
    <property type="entry name" value="ACP-like"/>
    <property type="match status" value="5"/>
</dbReference>
<dbReference type="Gene3D" id="3.40.50.980">
    <property type="match status" value="6"/>
</dbReference>
<dbReference type="PROSITE" id="PS00012">
    <property type="entry name" value="PHOSPHOPANTETHEINE"/>
    <property type="match status" value="5"/>
</dbReference>
<dbReference type="SUPFAM" id="SSF52777">
    <property type="entry name" value="CoA-dependent acyltransferases"/>
    <property type="match status" value="16"/>
</dbReference>
<dbReference type="CDD" id="cd19531">
    <property type="entry name" value="LCL_NRPS-like"/>
    <property type="match status" value="3"/>
</dbReference>
<dbReference type="InterPro" id="IPR010060">
    <property type="entry name" value="NRPS_synth"/>
</dbReference>
<dbReference type="GO" id="GO:0017000">
    <property type="term" value="P:antibiotic biosynthetic process"/>
    <property type="evidence" value="ECO:0007669"/>
    <property type="project" value="UniProtKB-KW"/>
</dbReference>
<dbReference type="RefSeq" id="WP_015100673.1">
    <property type="nucleotide sequence ID" value="NC_019673.1"/>
</dbReference>
<dbReference type="CDD" id="cd17652">
    <property type="entry name" value="A_NRPS_CmdD_like"/>
    <property type="match status" value="1"/>
</dbReference>
<organism evidence="9 10">
    <name type="scientific">Saccharothrix espanaensis (strain ATCC 51144 / DSM 44229 / JCM 9112 / NBRC 15066 / NRRL 15764)</name>
    <dbReference type="NCBI Taxonomy" id="1179773"/>
    <lineage>
        <taxon>Bacteria</taxon>
        <taxon>Bacillati</taxon>
        <taxon>Actinomycetota</taxon>
        <taxon>Actinomycetes</taxon>
        <taxon>Pseudonocardiales</taxon>
        <taxon>Pseudonocardiaceae</taxon>
        <taxon>Saccharothrix</taxon>
    </lineage>
</organism>
<protein>
    <submittedName>
        <fullName evidence="9">Non-ribosomal peptide synthetase</fullName>
    </submittedName>
</protein>
<dbReference type="Gene3D" id="3.30.559.30">
    <property type="entry name" value="Nonribosomal peptide synthetase, condensation domain"/>
    <property type="match status" value="8"/>
</dbReference>
<dbReference type="NCBIfam" id="TIGR01720">
    <property type="entry name" value="NRPS-para261"/>
    <property type="match status" value="2"/>
</dbReference>
<dbReference type="GO" id="GO:0044550">
    <property type="term" value="P:secondary metabolite biosynthetic process"/>
    <property type="evidence" value="ECO:0007669"/>
    <property type="project" value="UniProtKB-ARBA"/>
</dbReference>
<evidence type="ECO:0000313" key="10">
    <source>
        <dbReference type="Proteomes" id="UP000006281"/>
    </source>
</evidence>